<dbReference type="GO" id="GO:0003729">
    <property type="term" value="F:mRNA binding"/>
    <property type="evidence" value="ECO:0000318"/>
    <property type="project" value="GO_Central"/>
</dbReference>
<dbReference type="OMA" id="SPANGRY"/>
<dbReference type="GO" id="GO:0000381">
    <property type="term" value="P:regulation of alternative mRNA splicing, via spliceosome"/>
    <property type="evidence" value="ECO:0000318"/>
    <property type="project" value="GO_Central"/>
</dbReference>
<dbReference type="InterPro" id="IPR000504">
    <property type="entry name" value="RRM_dom"/>
</dbReference>
<evidence type="ECO:0000259" key="2">
    <source>
        <dbReference type="PROSITE" id="PS50102"/>
    </source>
</evidence>
<gene>
    <name evidence="3" type="ORF">THAPS_35274</name>
</gene>
<organism evidence="3 4">
    <name type="scientific">Thalassiosira pseudonana</name>
    <name type="common">Marine diatom</name>
    <name type="synonym">Cyclotella nana</name>
    <dbReference type="NCBI Taxonomy" id="35128"/>
    <lineage>
        <taxon>Eukaryota</taxon>
        <taxon>Sar</taxon>
        <taxon>Stramenopiles</taxon>
        <taxon>Ochrophyta</taxon>
        <taxon>Bacillariophyta</taxon>
        <taxon>Coscinodiscophyceae</taxon>
        <taxon>Thalassiosirophycidae</taxon>
        <taxon>Thalassiosirales</taxon>
        <taxon>Thalassiosiraceae</taxon>
        <taxon>Thalassiosira</taxon>
    </lineage>
</organism>
<dbReference type="Pfam" id="PF00076">
    <property type="entry name" value="RRM_1"/>
    <property type="match status" value="1"/>
</dbReference>
<dbReference type="InterPro" id="IPR050907">
    <property type="entry name" value="SRSF"/>
</dbReference>
<dbReference type="FunFam" id="3.30.70.330:FF:001559">
    <property type="entry name" value="RNA-binding region RNP-1 domain-containing protein"/>
    <property type="match status" value="1"/>
</dbReference>
<dbReference type="eggNOG" id="KOG0106">
    <property type="taxonomic scope" value="Eukaryota"/>
</dbReference>
<dbReference type="GeneID" id="7450615"/>
<reference evidence="3 4" key="2">
    <citation type="journal article" date="2008" name="Nature">
        <title>The Phaeodactylum genome reveals the evolutionary history of diatom genomes.</title>
        <authorList>
            <person name="Bowler C."/>
            <person name="Allen A.E."/>
            <person name="Badger J.H."/>
            <person name="Grimwood J."/>
            <person name="Jabbari K."/>
            <person name="Kuo A."/>
            <person name="Maheswari U."/>
            <person name="Martens C."/>
            <person name="Maumus F."/>
            <person name="Otillar R.P."/>
            <person name="Rayko E."/>
            <person name="Salamov A."/>
            <person name="Vandepoele K."/>
            <person name="Beszteri B."/>
            <person name="Gruber A."/>
            <person name="Heijde M."/>
            <person name="Katinka M."/>
            <person name="Mock T."/>
            <person name="Valentin K."/>
            <person name="Verret F."/>
            <person name="Berges J.A."/>
            <person name="Brownlee C."/>
            <person name="Cadoret J.P."/>
            <person name="Chiovitti A."/>
            <person name="Choi C.J."/>
            <person name="Coesel S."/>
            <person name="De Martino A."/>
            <person name="Detter J.C."/>
            <person name="Durkin C."/>
            <person name="Falciatore A."/>
            <person name="Fournet J."/>
            <person name="Haruta M."/>
            <person name="Huysman M.J."/>
            <person name="Jenkins B.D."/>
            <person name="Jiroutova K."/>
            <person name="Jorgensen R.E."/>
            <person name="Joubert Y."/>
            <person name="Kaplan A."/>
            <person name="Kroger N."/>
            <person name="Kroth P.G."/>
            <person name="La Roche J."/>
            <person name="Lindquist E."/>
            <person name="Lommer M."/>
            <person name="Martin-Jezequel V."/>
            <person name="Lopez P.J."/>
            <person name="Lucas S."/>
            <person name="Mangogna M."/>
            <person name="McGinnis K."/>
            <person name="Medlin L.K."/>
            <person name="Montsant A."/>
            <person name="Oudot-Le Secq M.P."/>
            <person name="Napoli C."/>
            <person name="Obornik M."/>
            <person name="Parker M.S."/>
            <person name="Petit J.L."/>
            <person name="Porcel B.M."/>
            <person name="Poulsen N."/>
            <person name="Robison M."/>
            <person name="Rychlewski L."/>
            <person name="Rynearson T.A."/>
            <person name="Schmutz J."/>
            <person name="Shapiro H."/>
            <person name="Siaut M."/>
            <person name="Stanley M."/>
            <person name="Sussman M.R."/>
            <person name="Taylor A.R."/>
            <person name="Vardi A."/>
            <person name="von Dassow P."/>
            <person name="Vyverman W."/>
            <person name="Willis A."/>
            <person name="Wyrwicz L.S."/>
            <person name="Rokhsar D.S."/>
            <person name="Weissenbach J."/>
            <person name="Armbrust E.V."/>
            <person name="Green B.R."/>
            <person name="Van de Peer Y."/>
            <person name="Grigoriev I.V."/>
        </authorList>
    </citation>
    <scope>NUCLEOTIDE SEQUENCE [LARGE SCALE GENOMIC DNA]</scope>
    <source>
        <strain evidence="3 4">CCMP1335</strain>
    </source>
</reference>
<dbReference type="STRING" id="35128.B5YNY9"/>
<evidence type="ECO:0000256" key="1">
    <source>
        <dbReference type="PROSITE-ProRule" id="PRU00176"/>
    </source>
</evidence>
<keyword evidence="4" id="KW-1185">Reference proteome</keyword>
<dbReference type="Proteomes" id="UP000001449">
    <property type="component" value="Chromosome 7"/>
</dbReference>
<dbReference type="Gene3D" id="3.30.70.330">
    <property type="match status" value="1"/>
</dbReference>
<dbReference type="HOGENOM" id="CLU_043462_2_0_1"/>
<dbReference type="KEGG" id="tps:THAPS_35274"/>
<protein>
    <recommendedName>
        <fullName evidence="2">RRM domain-containing protein</fullName>
    </recommendedName>
</protein>
<dbReference type="InterPro" id="IPR012677">
    <property type="entry name" value="Nucleotide-bd_a/b_plait_sf"/>
</dbReference>
<dbReference type="AlphaFoldDB" id="B5YNY9"/>
<name>B5YNY9_THAPS</name>
<feature type="domain" description="RRM" evidence="2">
    <location>
        <begin position="92"/>
        <end position="163"/>
    </location>
</feature>
<dbReference type="CDD" id="cd12233">
    <property type="entry name" value="RRM_Srp1p_AtRSp31_like"/>
    <property type="match status" value="1"/>
</dbReference>
<dbReference type="RefSeq" id="XP_002296352.1">
    <property type="nucleotide sequence ID" value="XM_002296316.1"/>
</dbReference>
<dbReference type="PaxDb" id="35128-Thaps35274"/>
<keyword evidence="1" id="KW-0694">RNA-binding</keyword>
<proteinExistence type="predicted"/>
<dbReference type="InParanoid" id="B5YNY9"/>
<accession>B5YNY9</accession>
<feature type="non-terminal residue" evidence="3">
    <location>
        <position position="1"/>
    </location>
</feature>
<dbReference type="GO" id="GO:0016607">
    <property type="term" value="C:nuclear speck"/>
    <property type="evidence" value="ECO:0000318"/>
    <property type="project" value="GO_Central"/>
</dbReference>
<dbReference type="PROSITE" id="PS50102">
    <property type="entry name" value="RRM"/>
    <property type="match status" value="1"/>
</dbReference>
<evidence type="ECO:0000313" key="3">
    <source>
        <dbReference type="EMBL" id="ACI65069.1"/>
    </source>
</evidence>
<dbReference type="SUPFAM" id="SSF54928">
    <property type="entry name" value="RNA-binding domain, RBD"/>
    <property type="match status" value="1"/>
</dbReference>
<evidence type="ECO:0000313" key="4">
    <source>
        <dbReference type="Proteomes" id="UP000001449"/>
    </source>
</evidence>
<dbReference type="EMBL" id="CP001160">
    <property type="protein sequence ID" value="ACI65069.1"/>
    <property type="molecule type" value="Genomic_DNA"/>
</dbReference>
<dbReference type="InterPro" id="IPR035979">
    <property type="entry name" value="RBD_domain_sf"/>
</dbReference>
<dbReference type="SMART" id="SM00360">
    <property type="entry name" value="RRM"/>
    <property type="match status" value="2"/>
</dbReference>
<dbReference type="PANTHER" id="PTHR23147">
    <property type="entry name" value="SERINE/ARGININE RICH SPLICING FACTOR"/>
    <property type="match status" value="1"/>
</dbReference>
<reference evidence="3 4" key="1">
    <citation type="journal article" date="2004" name="Science">
        <title>The genome of the diatom Thalassiosira pseudonana: ecology, evolution, and metabolism.</title>
        <authorList>
            <person name="Armbrust E.V."/>
            <person name="Berges J.A."/>
            <person name="Bowler C."/>
            <person name="Green B.R."/>
            <person name="Martinez D."/>
            <person name="Putnam N.H."/>
            <person name="Zhou S."/>
            <person name="Allen A.E."/>
            <person name="Apt K.E."/>
            <person name="Bechner M."/>
            <person name="Brzezinski M.A."/>
            <person name="Chaal B.K."/>
            <person name="Chiovitti A."/>
            <person name="Davis A.K."/>
            <person name="Demarest M.S."/>
            <person name="Detter J.C."/>
            <person name="Glavina T."/>
            <person name="Goodstein D."/>
            <person name="Hadi M.Z."/>
            <person name="Hellsten U."/>
            <person name="Hildebrand M."/>
            <person name="Jenkins B.D."/>
            <person name="Jurka J."/>
            <person name="Kapitonov V.V."/>
            <person name="Kroger N."/>
            <person name="Lau W.W."/>
            <person name="Lane T.W."/>
            <person name="Larimer F.W."/>
            <person name="Lippmeier J.C."/>
            <person name="Lucas S."/>
            <person name="Medina M."/>
            <person name="Montsant A."/>
            <person name="Obornik M."/>
            <person name="Parker M.S."/>
            <person name="Palenik B."/>
            <person name="Pazour G.J."/>
            <person name="Richardson P.M."/>
            <person name="Rynearson T.A."/>
            <person name="Saito M.A."/>
            <person name="Schwartz D.C."/>
            <person name="Thamatrakoln K."/>
            <person name="Valentin K."/>
            <person name="Vardi A."/>
            <person name="Wilkerson F.P."/>
            <person name="Rokhsar D.S."/>
        </authorList>
    </citation>
    <scope>NUCLEOTIDE SEQUENCE [LARGE SCALE GENOMIC DNA]</scope>
    <source>
        <strain evidence="3 4">CCMP1335</strain>
    </source>
</reference>
<sequence length="173" mass="20252">MRPIFFGNLSHNCVASDVENIFRNPRRPLPIDRVDMKRGYCFVFLKDAVDEVEKRRIQNYVVDISLRAEFARGDGRIKRKEDERRKKITPSETLFVVNFHEQTTKREDLEQLFQQYGELVRVDMKRNYAFVQFKTVDEAQAAKDGTNGGKLDQSEITVEFVARRMNDGDRGGR</sequence>